<evidence type="ECO:0000313" key="1">
    <source>
        <dbReference type="EMBL" id="KAF1947455.1"/>
    </source>
</evidence>
<dbReference type="OrthoDB" id="5340163at2759"/>
<organism evidence="1 2">
    <name type="scientific">Clathrospora elynae</name>
    <dbReference type="NCBI Taxonomy" id="706981"/>
    <lineage>
        <taxon>Eukaryota</taxon>
        <taxon>Fungi</taxon>
        <taxon>Dikarya</taxon>
        <taxon>Ascomycota</taxon>
        <taxon>Pezizomycotina</taxon>
        <taxon>Dothideomycetes</taxon>
        <taxon>Pleosporomycetidae</taxon>
        <taxon>Pleosporales</taxon>
        <taxon>Diademaceae</taxon>
        <taxon>Clathrospora</taxon>
    </lineage>
</organism>
<dbReference type="AlphaFoldDB" id="A0A6A5T3A4"/>
<keyword evidence="2" id="KW-1185">Reference proteome</keyword>
<evidence type="ECO:0000313" key="2">
    <source>
        <dbReference type="Proteomes" id="UP000800038"/>
    </source>
</evidence>
<dbReference type="Proteomes" id="UP000800038">
    <property type="component" value="Unassembled WGS sequence"/>
</dbReference>
<gene>
    <name evidence="1" type="ORF">EJ02DRAFT_507895</name>
</gene>
<sequence length="705" mass="81567">MASSTSSQAQFHHFIPRFILNNFSHGNSSPWDSSSKIDQKSKIYFGEQMLRIINLKNEVPKITVSPVKRTFGMMDMYLDASNTADHHFLEKELSKLESKAASTIAHIKKVFDSGKVSFSMSRDQRDLLRKFLFIMKYRGPNFHERFHGDESGKYNKDDMNSFGRYMQENGFINPVDVWHKSIQTILNLKMDVEGKWKETLLASIYPDDAKWFIMHTEMFFLAFCTPDNPNDEFILTENCYNVHEGPNATGFNSNTSEYEVVSWISYHEFSPITPKLMLVLRSFLLPNDEEDANEHMKKWRDDLYQASTRSHADPATAKSILEDLPVKKARNSYSQITAGGIQLLPNEDGSRRSSHQFTFSFFKINKDQVYRINSILLENAHLTSAIAFSSEISLAASLKHFLELPADRGFKVVRRQDPNDVRLLYLQKLESIAKSLVSFVKLVYKETPGVEDIDDVKSEVLAQLRQDMSEHMSKKPSEPMQLYSILGGNCDTLKTDVVQATRMRYLRIKIDVATKGLHEARREKVREDLRDLYCQLPTRRLWLYLKPLRSMALGPQETFEERLGSQELMEGPEDVIIKISHIVRPECLGLLMHFAVIQDIQHRLNPGLNPSSDFDLDVAGYKRLQKIKGMAFYCGLSLRLWNQAHISCRSPDISYAADHQSLRRLQVSVLEYRRDHRVAHENFSARRHEIDPVWKFIRRSDSRVE</sequence>
<dbReference type="EMBL" id="ML975998">
    <property type="protein sequence ID" value="KAF1947455.1"/>
    <property type="molecule type" value="Genomic_DNA"/>
</dbReference>
<evidence type="ECO:0008006" key="3">
    <source>
        <dbReference type="Google" id="ProtNLM"/>
    </source>
</evidence>
<dbReference type="Pfam" id="PF14022">
    <property type="entry name" value="DUF4238"/>
    <property type="match status" value="1"/>
</dbReference>
<accession>A0A6A5T3A4</accession>
<proteinExistence type="predicted"/>
<reference evidence="1" key="1">
    <citation type="journal article" date="2020" name="Stud. Mycol.">
        <title>101 Dothideomycetes genomes: a test case for predicting lifestyles and emergence of pathogens.</title>
        <authorList>
            <person name="Haridas S."/>
            <person name="Albert R."/>
            <person name="Binder M."/>
            <person name="Bloem J."/>
            <person name="Labutti K."/>
            <person name="Salamov A."/>
            <person name="Andreopoulos B."/>
            <person name="Baker S."/>
            <person name="Barry K."/>
            <person name="Bills G."/>
            <person name="Bluhm B."/>
            <person name="Cannon C."/>
            <person name="Castanera R."/>
            <person name="Culley D."/>
            <person name="Daum C."/>
            <person name="Ezra D."/>
            <person name="Gonzalez J."/>
            <person name="Henrissat B."/>
            <person name="Kuo A."/>
            <person name="Liang C."/>
            <person name="Lipzen A."/>
            <person name="Lutzoni F."/>
            <person name="Magnuson J."/>
            <person name="Mondo S."/>
            <person name="Nolan M."/>
            <person name="Ohm R."/>
            <person name="Pangilinan J."/>
            <person name="Park H.-J."/>
            <person name="Ramirez L."/>
            <person name="Alfaro M."/>
            <person name="Sun H."/>
            <person name="Tritt A."/>
            <person name="Yoshinaga Y."/>
            <person name="Zwiers L.-H."/>
            <person name="Turgeon B."/>
            <person name="Goodwin S."/>
            <person name="Spatafora J."/>
            <person name="Crous P."/>
            <person name="Grigoriev I."/>
        </authorList>
    </citation>
    <scope>NUCLEOTIDE SEQUENCE</scope>
    <source>
        <strain evidence="1">CBS 161.51</strain>
    </source>
</reference>
<protein>
    <recommendedName>
        <fullName evidence="3">DUF4238 domain-containing protein</fullName>
    </recommendedName>
</protein>
<name>A0A6A5T3A4_9PLEO</name>
<dbReference type="InterPro" id="IPR025332">
    <property type="entry name" value="DUF4238"/>
</dbReference>